<evidence type="ECO:0000256" key="5">
    <source>
        <dbReference type="ARBA" id="ARBA00022840"/>
    </source>
</evidence>
<keyword evidence="8" id="KW-1185">Reference proteome</keyword>
<dbReference type="Proteomes" id="UP000036867">
    <property type="component" value="Unassembled WGS sequence"/>
</dbReference>
<evidence type="ECO:0000313" key="8">
    <source>
        <dbReference type="Proteomes" id="UP000036867"/>
    </source>
</evidence>
<dbReference type="SUPFAM" id="SSF53613">
    <property type="entry name" value="Ribokinase-like"/>
    <property type="match status" value="1"/>
</dbReference>
<dbReference type="EMBL" id="LILB01000005">
    <property type="protein sequence ID" value="KOO50056.1"/>
    <property type="molecule type" value="Genomic_DNA"/>
</dbReference>
<name>A0A0M0LGG7_9BACL</name>
<comment type="caution">
    <text evidence="7">The sequence shown here is derived from an EMBL/GenBank/DDBJ whole genome shotgun (WGS) entry which is preliminary data.</text>
</comment>
<dbReference type="InterPro" id="IPR029056">
    <property type="entry name" value="Ribokinase-like"/>
</dbReference>
<evidence type="ECO:0000259" key="6">
    <source>
        <dbReference type="Pfam" id="PF00294"/>
    </source>
</evidence>
<evidence type="ECO:0000313" key="7">
    <source>
        <dbReference type="EMBL" id="KOO50056.1"/>
    </source>
</evidence>
<dbReference type="InterPro" id="IPR011611">
    <property type="entry name" value="PfkB_dom"/>
</dbReference>
<dbReference type="InterPro" id="IPR050306">
    <property type="entry name" value="PfkB_Carbo_kinase"/>
</dbReference>
<accession>A0A0M0LGG7</accession>
<dbReference type="PANTHER" id="PTHR43085">
    <property type="entry name" value="HEXOKINASE FAMILY MEMBER"/>
    <property type="match status" value="1"/>
</dbReference>
<evidence type="ECO:0000256" key="4">
    <source>
        <dbReference type="ARBA" id="ARBA00022777"/>
    </source>
</evidence>
<evidence type="ECO:0000256" key="2">
    <source>
        <dbReference type="ARBA" id="ARBA00022679"/>
    </source>
</evidence>
<dbReference type="CDD" id="cd01167">
    <property type="entry name" value="bac_FRK"/>
    <property type="match status" value="1"/>
</dbReference>
<dbReference type="GeneID" id="301137859"/>
<keyword evidence="4 7" id="KW-0418">Kinase</keyword>
<keyword evidence="2" id="KW-0808">Transferase</keyword>
<keyword evidence="3" id="KW-0547">Nucleotide-binding</keyword>
<dbReference type="Pfam" id="PF00294">
    <property type="entry name" value="PfkB"/>
    <property type="match status" value="1"/>
</dbReference>
<dbReference type="OrthoDB" id="9813569at2"/>
<dbReference type="PATRIC" id="fig|263475.3.peg.4764"/>
<dbReference type="PANTHER" id="PTHR43085:SF1">
    <property type="entry name" value="PSEUDOURIDINE KINASE-RELATED"/>
    <property type="match status" value="1"/>
</dbReference>
<reference evidence="8" key="1">
    <citation type="submission" date="2015-08" db="EMBL/GenBank/DDBJ databases">
        <title>Fjat-10028 dsm 16317.</title>
        <authorList>
            <person name="Liu B."/>
            <person name="Wang J."/>
            <person name="Zhu Y."/>
            <person name="Liu G."/>
            <person name="Chen Q."/>
            <person name="Chen Z."/>
            <person name="Lan J."/>
            <person name="Che J."/>
            <person name="Ge C."/>
            <person name="Shi H."/>
            <person name="Pan Z."/>
            <person name="Liu X."/>
        </authorList>
    </citation>
    <scope>NUCLEOTIDE SEQUENCE [LARGE SCALE GENOMIC DNA]</scope>
    <source>
        <strain evidence="8">DSM 16317</strain>
    </source>
</reference>
<feature type="domain" description="Carbohydrate kinase PfkB" evidence="6">
    <location>
        <begin position="7"/>
        <end position="305"/>
    </location>
</feature>
<dbReference type="RefSeq" id="WP_053418236.1">
    <property type="nucleotide sequence ID" value="NZ_LILB01000005.1"/>
</dbReference>
<dbReference type="STRING" id="263475.AMD00_17345"/>
<dbReference type="GO" id="GO:0016301">
    <property type="term" value="F:kinase activity"/>
    <property type="evidence" value="ECO:0007669"/>
    <property type="project" value="UniProtKB-KW"/>
</dbReference>
<evidence type="ECO:0000256" key="3">
    <source>
        <dbReference type="ARBA" id="ARBA00022741"/>
    </source>
</evidence>
<protein>
    <submittedName>
        <fullName evidence="7">Fructokinase</fullName>
    </submittedName>
</protein>
<dbReference type="InterPro" id="IPR002173">
    <property type="entry name" value="Carboh/pur_kinase_PfkB_CS"/>
</dbReference>
<keyword evidence="5" id="KW-0067">ATP-binding</keyword>
<sequence length="318" mass="34857">MLDSKKEFVLVYGDAFVDFIANDMTNTSFTKFLGGATVNVAAGISRIGAPSALITITGDDETSEFVRNELDKEGVNMNYAKIVPEKRVSGVHVHLTEGNDRIFTNYIDETPDLQVEPEHLQEEAFKRASIFNICSNTMFHPTALETTRAAVALAKKHNALLAMDANIRPLRWESQKVCYDTINTFLQSVDMLKLADEELLFLTETTTLEEGIVALAKYNISFIMITVGAQGTYVVLNGEVKHVPSIPITCVDSTGAGDAFMAGVLRHAHLYGIPKTMEDAYNCVFFANQLGAMAATKAGAITAMPRFEEIKSLIKEGV</sequence>
<dbReference type="PROSITE" id="PS00584">
    <property type="entry name" value="PFKB_KINASES_2"/>
    <property type="match status" value="1"/>
</dbReference>
<comment type="similarity">
    <text evidence="1">Belongs to the carbohydrate kinase PfkB family.</text>
</comment>
<dbReference type="Gene3D" id="3.40.1190.20">
    <property type="match status" value="1"/>
</dbReference>
<proteinExistence type="inferred from homology"/>
<gene>
    <name evidence="7" type="ORF">AMD00_17345</name>
</gene>
<dbReference type="GO" id="GO:0005524">
    <property type="term" value="F:ATP binding"/>
    <property type="evidence" value="ECO:0007669"/>
    <property type="project" value="UniProtKB-KW"/>
</dbReference>
<organism evidence="7 8">
    <name type="scientific">Viridibacillus arvi</name>
    <dbReference type="NCBI Taxonomy" id="263475"/>
    <lineage>
        <taxon>Bacteria</taxon>
        <taxon>Bacillati</taxon>
        <taxon>Bacillota</taxon>
        <taxon>Bacilli</taxon>
        <taxon>Bacillales</taxon>
        <taxon>Caryophanaceae</taxon>
        <taxon>Viridibacillus</taxon>
    </lineage>
</organism>
<evidence type="ECO:0000256" key="1">
    <source>
        <dbReference type="ARBA" id="ARBA00010688"/>
    </source>
</evidence>
<dbReference type="AlphaFoldDB" id="A0A0M0LGG7"/>